<dbReference type="Proteomes" id="UP001056778">
    <property type="component" value="Chromosome 4"/>
</dbReference>
<sequence length="429" mass="47630">MNQPVHKKIIAPDGGWGWAIVAAHATYFTLVLSIFQTFGLMYKNEFKQYGFTGAESSIILATNGGLCLLCGLINGFLLNKLGIRKVGYSSATLMVSGLILTAFSTTFYQFLISYGIITSIGIGMGMSSYLLAINSYFNKNRSKATGLSMTIAGIGIILSPQLVSVLLENYTVRQTMLIKYFHWKKKESDEDDKLLHENSIRNAEHPSKNTSTIKRFTKSIVNVLDLKLLKDPVFVNILVGLSVEYFSDFNFMWVIPFVLMEKGLSVDQTTTFISIYLIGDIFSKCIAPFVAAILKRSSRVMLIGSIIGVVICRMYLPVLSVSDKTMLIAFALFTGAFRGLRLVYWFLTVPEYIPVERLASAFGLLHTLNGIFMIFGGPALGLLRDKTGDYTACVILLNCLALYTVVMWIVEIVYIKMKGSQTLDDSSSQ</sequence>
<proteinExistence type="predicted"/>
<organism evidence="1 2">
    <name type="scientific">Holotrichia oblita</name>
    <name type="common">Chafer beetle</name>
    <dbReference type="NCBI Taxonomy" id="644536"/>
    <lineage>
        <taxon>Eukaryota</taxon>
        <taxon>Metazoa</taxon>
        <taxon>Ecdysozoa</taxon>
        <taxon>Arthropoda</taxon>
        <taxon>Hexapoda</taxon>
        <taxon>Insecta</taxon>
        <taxon>Pterygota</taxon>
        <taxon>Neoptera</taxon>
        <taxon>Endopterygota</taxon>
        <taxon>Coleoptera</taxon>
        <taxon>Polyphaga</taxon>
        <taxon>Scarabaeiformia</taxon>
        <taxon>Scarabaeidae</taxon>
        <taxon>Melolonthinae</taxon>
        <taxon>Holotrichia</taxon>
    </lineage>
</organism>
<accession>A0ACB9TA50</accession>
<reference evidence="1" key="1">
    <citation type="submission" date="2022-04" db="EMBL/GenBank/DDBJ databases">
        <title>Chromosome-scale genome assembly of Holotrichia oblita Faldermann.</title>
        <authorList>
            <person name="Rongchong L."/>
        </authorList>
    </citation>
    <scope>NUCLEOTIDE SEQUENCE</scope>
    <source>
        <strain evidence="1">81SQS9</strain>
    </source>
</reference>
<keyword evidence="2" id="KW-1185">Reference proteome</keyword>
<evidence type="ECO:0000313" key="2">
    <source>
        <dbReference type="Proteomes" id="UP001056778"/>
    </source>
</evidence>
<dbReference type="EMBL" id="CM043018">
    <property type="protein sequence ID" value="KAI4463693.1"/>
    <property type="molecule type" value="Genomic_DNA"/>
</dbReference>
<protein>
    <submittedName>
        <fullName evidence="1">Monocarboxylate transporter</fullName>
    </submittedName>
</protein>
<gene>
    <name evidence="1" type="ORF">MML48_4g00019234</name>
</gene>
<evidence type="ECO:0000313" key="1">
    <source>
        <dbReference type="EMBL" id="KAI4463693.1"/>
    </source>
</evidence>
<comment type="caution">
    <text evidence="1">The sequence shown here is derived from an EMBL/GenBank/DDBJ whole genome shotgun (WGS) entry which is preliminary data.</text>
</comment>
<name>A0ACB9TA50_HOLOL</name>